<keyword evidence="1" id="KW-0175">Coiled coil</keyword>
<dbReference type="PANTHER" id="PTHR15503:SF7">
    <property type="entry name" value="RETROTRANSPOSON GAG-LIKE PROTEIN 3"/>
    <property type="match status" value="1"/>
</dbReference>
<accession>A0A8D1BPH8</accession>
<dbReference type="Proteomes" id="UP000694571">
    <property type="component" value="Unplaced"/>
</dbReference>
<dbReference type="Pfam" id="PF16297">
    <property type="entry name" value="DUF4939"/>
    <property type="match status" value="1"/>
</dbReference>
<sequence length="481" mass="54029">MVENLTASYIALKLENEILQAQVQWLMEENAALQSQIPELQKPQEAKEDEPLQKPSKAQEPQRPPEPLDLPETLGSQEPPEVETQKPRESQDFPVWEPLTAQEPKKSLEPPAALEPLKPPATEDPQEPLMVHKLSGAWESQEPPDAQDATVAQEPEISEPQYPPNVQEPQEIPESQETSIHLQFLELTPQELLDLSDAQEFLGLLAPQESLNSLTAAETAVSEFPQSSSWLESEASPLEYPLVFNGDAQKLPEFLVQLNSYMRVRGHMYPTKTGLVSFVGNCFSVEAGKWFHPIADTQSPLLEQFESFIQVFQDTFDNPENMEDSNHHIRQLCQGGDHIHQYATHFHFIAQEIKWNESTLCIQFQEGHARSIQELSHTSPATNLSDLITQCITLEEKLNDKPDLSPQEASPSEDKLDLDSPPAENQPVKASSNHPHLSEAERAHCLERHLRLYCGNPGHLARGCPVKPHHAQQVGNIVARQ</sequence>
<dbReference type="PANTHER" id="PTHR15503">
    <property type="entry name" value="LDOC1 RELATED"/>
    <property type="match status" value="1"/>
</dbReference>
<feature type="region of interest" description="Disordered" evidence="2">
    <location>
        <begin position="398"/>
        <end position="436"/>
    </location>
</feature>
<reference evidence="4" key="1">
    <citation type="submission" date="2025-05" db="UniProtKB">
        <authorList>
            <consortium name="Ensembl"/>
        </authorList>
    </citation>
    <scope>IDENTIFICATION</scope>
</reference>
<dbReference type="Proteomes" id="UP000694726">
    <property type="component" value="Unplaced"/>
</dbReference>
<feature type="domain" description="DUF4939" evidence="3">
    <location>
        <begin position="234"/>
        <end position="324"/>
    </location>
</feature>
<evidence type="ECO:0000313" key="4">
    <source>
        <dbReference type="Ensembl" id="ENSSSCP00040001618.1"/>
    </source>
</evidence>
<dbReference type="Ensembl" id="ENSSSCT00050107808.1">
    <property type="protein sequence ID" value="ENSSSCP00050047737.1"/>
    <property type="gene ID" value="ENSSSCG00050078251.1"/>
</dbReference>
<feature type="region of interest" description="Disordered" evidence="2">
    <location>
        <begin position="36"/>
        <end position="127"/>
    </location>
</feature>
<evidence type="ECO:0000313" key="5">
    <source>
        <dbReference type="Proteomes" id="UP000694722"/>
    </source>
</evidence>
<dbReference type="Proteomes" id="UP000694722">
    <property type="component" value="Unplaced"/>
</dbReference>
<dbReference type="Ensembl" id="ENSSSCT00040004861.1">
    <property type="protein sequence ID" value="ENSSSCP00040001618.1"/>
    <property type="gene ID" value="ENSSSCG00040003868.1"/>
</dbReference>
<feature type="coiled-coil region" evidence="1">
    <location>
        <begin position="2"/>
        <end position="36"/>
    </location>
</feature>
<dbReference type="InterPro" id="IPR032549">
    <property type="entry name" value="DUF4939"/>
</dbReference>
<dbReference type="Ensembl" id="ENSSSCT00015095486.1">
    <property type="protein sequence ID" value="ENSSSCP00015039210.1"/>
    <property type="gene ID" value="ENSSSCG00015071142.1"/>
</dbReference>
<dbReference type="Ensembl" id="ENSSSCT00030054421.1">
    <property type="protein sequence ID" value="ENSSSCP00030024870.1"/>
    <property type="gene ID" value="ENSSSCG00030039072.1"/>
</dbReference>
<dbReference type="AlphaFoldDB" id="A0A8D1BPH8"/>
<organism evidence="4 5">
    <name type="scientific">Sus scrofa</name>
    <name type="common">Pig</name>
    <dbReference type="NCBI Taxonomy" id="9823"/>
    <lineage>
        <taxon>Eukaryota</taxon>
        <taxon>Metazoa</taxon>
        <taxon>Chordata</taxon>
        <taxon>Craniata</taxon>
        <taxon>Vertebrata</taxon>
        <taxon>Euteleostomi</taxon>
        <taxon>Mammalia</taxon>
        <taxon>Eutheria</taxon>
        <taxon>Laurasiatheria</taxon>
        <taxon>Artiodactyla</taxon>
        <taxon>Suina</taxon>
        <taxon>Suidae</taxon>
        <taxon>Sus</taxon>
    </lineage>
</organism>
<protein>
    <recommendedName>
        <fullName evidence="3">DUF4939 domain-containing protein</fullName>
    </recommendedName>
</protein>
<dbReference type="InterPro" id="IPR032567">
    <property type="entry name" value="RTL1-rel"/>
</dbReference>
<evidence type="ECO:0000256" key="1">
    <source>
        <dbReference type="SAM" id="Coils"/>
    </source>
</evidence>
<dbReference type="Proteomes" id="UP000694723">
    <property type="component" value="Unplaced"/>
</dbReference>
<proteinExistence type="predicted"/>
<feature type="compositionally biased region" description="Basic and acidic residues" evidence="2">
    <location>
        <begin position="42"/>
        <end position="52"/>
    </location>
</feature>
<dbReference type="Proteomes" id="UP000694570">
    <property type="component" value="Unplaced"/>
</dbReference>
<name>A0A8D1BPH8_PIG</name>
<evidence type="ECO:0000259" key="3">
    <source>
        <dbReference type="Pfam" id="PF16297"/>
    </source>
</evidence>
<dbReference type="Ensembl" id="ENSSSCT00060003539.1">
    <property type="protein sequence ID" value="ENSSSCP00060001166.1"/>
    <property type="gene ID" value="ENSSSCG00060002870.1"/>
</dbReference>
<evidence type="ECO:0000256" key="2">
    <source>
        <dbReference type="SAM" id="MobiDB-lite"/>
    </source>
</evidence>